<reference evidence="5" key="1">
    <citation type="submission" date="2020-10" db="EMBL/GenBank/DDBJ databases">
        <authorList>
            <person name="Kikuchi T."/>
        </authorList>
    </citation>
    <scope>NUCLEOTIDE SEQUENCE</scope>
    <source>
        <strain evidence="5">NKZ352</strain>
    </source>
</reference>
<name>A0A8S1H3E1_9PELO</name>
<protein>
    <recommendedName>
        <fullName evidence="7">WD_REPEATS_REGION domain-containing protein</fullName>
    </recommendedName>
</protein>
<dbReference type="InterPro" id="IPR001680">
    <property type="entry name" value="WD40_rpt"/>
</dbReference>
<evidence type="ECO:0000313" key="6">
    <source>
        <dbReference type="Proteomes" id="UP000835052"/>
    </source>
</evidence>
<evidence type="ECO:0000313" key="5">
    <source>
        <dbReference type="EMBL" id="CAD6189997.1"/>
    </source>
</evidence>
<organism evidence="5 6">
    <name type="scientific">Caenorhabditis auriculariae</name>
    <dbReference type="NCBI Taxonomy" id="2777116"/>
    <lineage>
        <taxon>Eukaryota</taxon>
        <taxon>Metazoa</taxon>
        <taxon>Ecdysozoa</taxon>
        <taxon>Nematoda</taxon>
        <taxon>Chromadorea</taxon>
        <taxon>Rhabditida</taxon>
        <taxon>Rhabditina</taxon>
        <taxon>Rhabditomorpha</taxon>
        <taxon>Rhabditoidea</taxon>
        <taxon>Rhabditidae</taxon>
        <taxon>Peloderinae</taxon>
        <taxon>Caenorhabditis</taxon>
    </lineage>
</organism>
<dbReference type="InterPro" id="IPR051362">
    <property type="entry name" value="WD_repeat_creC_regulators"/>
</dbReference>
<feature type="compositionally biased region" description="Basic residues" evidence="4">
    <location>
        <begin position="548"/>
        <end position="558"/>
    </location>
</feature>
<dbReference type="InterPro" id="IPR015943">
    <property type="entry name" value="WD40/YVTN_repeat-like_dom_sf"/>
</dbReference>
<dbReference type="Gene3D" id="2.130.10.10">
    <property type="entry name" value="YVTN repeat-like/Quinoprotein amine dehydrogenase"/>
    <property type="match status" value="2"/>
</dbReference>
<comment type="caution">
    <text evidence="5">The sequence shown here is derived from an EMBL/GenBank/DDBJ whole genome shotgun (WGS) entry which is preliminary data.</text>
</comment>
<dbReference type="SMART" id="SM00320">
    <property type="entry name" value="WD40"/>
    <property type="match status" value="3"/>
</dbReference>
<dbReference type="PROSITE" id="PS50082">
    <property type="entry name" value="WD_REPEATS_2"/>
    <property type="match status" value="1"/>
</dbReference>
<evidence type="ECO:0000256" key="4">
    <source>
        <dbReference type="SAM" id="MobiDB-lite"/>
    </source>
</evidence>
<dbReference type="PANTHER" id="PTHR14107:SF16">
    <property type="entry name" value="AT02583P"/>
    <property type="match status" value="1"/>
</dbReference>
<dbReference type="SUPFAM" id="SSF50978">
    <property type="entry name" value="WD40 repeat-like"/>
    <property type="match status" value="1"/>
</dbReference>
<feature type="compositionally biased region" description="Polar residues" evidence="4">
    <location>
        <begin position="738"/>
        <end position="750"/>
    </location>
</feature>
<accession>A0A8S1H3E1</accession>
<feature type="region of interest" description="Disordered" evidence="4">
    <location>
        <begin position="677"/>
        <end position="750"/>
    </location>
</feature>
<keyword evidence="1 3" id="KW-0853">WD repeat</keyword>
<feature type="compositionally biased region" description="Polar residues" evidence="4">
    <location>
        <begin position="592"/>
        <end position="601"/>
    </location>
</feature>
<feature type="region of interest" description="Disordered" evidence="4">
    <location>
        <begin position="503"/>
        <end position="601"/>
    </location>
</feature>
<dbReference type="Proteomes" id="UP000835052">
    <property type="component" value="Unassembled WGS sequence"/>
</dbReference>
<feature type="compositionally biased region" description="Basic and acidic residues" evidence="4">
    <location>
        <begin position="686"/>
        <end position="701"/>
    </location>
</feature>
<feature type="compositionally biased region" description="Polar residues" evidence="4">
    <location>
        <begin position="571"/>
        <end position="584"/>
    </location>
</feature>
<proteinExistence type="predicted"/>
<evidence type="ECO:0000256" key="3">
    <source>
        <dbReference type="PROSITE-ProRule" id="PRU00221"/>
    </source>
</evidence>
<dbReference type="OrthoDB" id="3367at2759"/>
<sequence length="750" mass="81532">MMLNQHLIGPSTSLSSNSALQSAGLNDGLLSSQKEDLKTQFTTREGTYRIMTLAEYSRPNRPQGLQGATAATGATGAATTTTGGAPVRVSFLTLSGFMPPEVAESSNRNSNYAEHEDLYSDKICFNVGRELYVYHYRGTHTAADLSRPIDKRVYKGTRQRRINNRFFSTGQLQMIDPLNKEYQASRLYNEDRFIDKTAVTCLRWVPGQPRQFLASYSSGNIYVFSEELLCPPSQPVYQTFKQGDKYTIYTCKTKTTKNPLYRLATGAIHQFAFSGPDAKYMATVGHDGYLRIFNYHQMELVALMKSYFGGLLTLSWSPDAKLIATGGEDDLLTVYSVAERRVVCRGQGHKSWISQVQFDAFCCTTEEDAELNGYAAAEEATGIEAVVPEVRGFGNSPSTPSNAIPNTSTADANAMTPVMRAHAKRATPLGATSTLSRCSFASFGTINGAGQVGVGVCYRIGSVGHDTQLCLWDITEDMLKPANVQRHRNSTIIAPMLGLEIQTSSPGSRLDPLAEASPGGATSGVYGVPSTSSDPSPSSAQTPQKPEKQKKKRFHRRGFTLGRLSVGGGSNSSNQTLQTTLSNGSDRRRANDSTASSPQTTVLDDSKILGTKICPRIEDVPVIEPLMCKRIAHERLTVLDFRRDCVVTACQEGFICTWARPGRSPAALLRQRELLNMNSPGTLSPETRERSRDRGLFDRETPAAPPRSASAYSANGHGGSSFQAGASRNTDEEASPGVTASVSGYNWSAM</sequence>
<dbReference type="AlphaFoldDB" id="A0A8S1H3E1"/>
<dbReference type="PANTHER" id="PTHR14107">
    <property type="entry name" value="WD REPEAT PROTEIN"/>
    <property type="match status" value="1"/>
</dbReference>
<evidence type="ECO:0000256" key="1">
    <source>
        <dbReference type="ARBA" id="ARBA00022574"/>
    </source>
</evidence>
<evidence type="ECO:0000256" key="2">
    <source>
        <dbReference type="ARBA" id="ARBA00022737"/>
    </source>
</evidence>
<keyword evidence="2" id="KW-0677">Repeat</keyword>
<feature type="compositionally biased region" description="Low complexity" evidence="4">
    <location>
        <begin position="67"/>
        <end position="79"/>
    </location>
</feature>
<dbReference type="Pfam" id="PF00400">
    <property type="entry name" value="WD40"/>
    <property type="match status" value="1"/>
</dbReference>
<evidence type="ECO:0008006" key="7">
    <source>
        <dbReference type="Google" id="ProtNLM"/>
    </source>
</evidence>
<feature type="region of interest" description="Disordered" evidence="4">
    <location>
        <begin position="59"/>
        <end position="79"/>
    </location>
</feature>
<dbReference type="InterPro" id="IPR036322">
    <property type="entry name" value="WD40_repeat_dom_sf"/>
</dbReference>
<feature type="compositionally biased region" description="Low complexity" evidence="4">
    <location>
        <begin position="529"/>
        <end position="539"/>
    </location>
</feature>
<gene>
    <name evidence="5" type="ORF">CAUJ_LOCUS5916</name>
</gene>
<feature type="repeat" description="WD" evidence="3">
    <location>
        <begin position="304"/>
        <end position="345"/>
    </location>
</feature>
<keyword evidence="6" id="KW-1185">Reference proteome</keyword>
<dbReference type="EMBL" id="CAJGYM010000013">
    <property type="protein sequence ID" value="CAD6189997.1"/>
    <property type="molecule type" value="Genomic_DNA"/>
</dbReference>